<name>A0A135WEB7_9FLAO</name>
<keyword evidence="2" id="KW-0472">Membrane</keyword>
<evidence type="ECO:0000256" key="1">
    <source>
        <dbReference type="SAM" id="MobiDB-lite"/>
    </source>
</evidence>
<feature type="transmembrane region" description="Helical" evidence="2">
    <location>
        <begin position="66"/>
        <end position="88"/>
    </location>
</feature>
<dbReference type="Pfam" id="PF13568">
    <property type="entry name" value="OMP_b-brl_2"/>
    <property type="match status" value="1"/>
</dbReference>
<keyword evidence="2" id="KW-1133">Transmembrane helix</keyword>
<feature type="region of interest" description="Disordered" evidence="1">
    <location>
        <begin position="182"/>
        <end position="201"/>
    </location>
</feature>
<feature type="domain" description="Outer membrane protein beta-barrel" evidence="3">
    <location>
        <begin position="295"/>
        <end position="430"/>
    </location>
</feature>
<evidence type="ECO:0000313" key="4">
    <source>
        <dbReference type="EMBL" id="KXH83237.1"/>
    </source>
</evidence>
<evidence type="ECO:0000313" key="5">
    <source>
        <dbReference type="Proteomes" id="UP000070513"/>
    </source>
</evidence>
<dbReference type="Proteomes" id="UP000070513">
    <property type="component" value="Unassembled WGS sequence"/>
</dbReference>
<dbReference type="AlphaFoldDB" id="A0A135WEB7"/>
<comment type="caution">
    <text evidence="4">The sequence shown here is derived from an EMBL/GenBank/DDBJ whole genome shotgun (WGS) entry which is preliminary data.</text>
</comment>
<dbReference type="EMBL" id="LPUR01000011">
    <property type="protein sequence ID" value="KXH83237.1"/>
    <property type="molecule type" value="Genomic_DNA"/>
</dbReference>
<dbReference type="SUPFAM" id="SSF56925">
    <property type="entry name" value="OMPA-like"/>
    <property type="match status" value="1"/>
</dbReference>
<keyword evidence="2" id="KW-0812">Transmembrane</keyword>
<reference evidence="5" key="1">
    <citation type="submission" date="2015-12" db="EMBL/GenBank/DDBJ databases">
        <title>Genome sequence of a biocontrol rhizobacterium Chryseobacterium kwangjuense strain KJ1R5 isolated from pepper (Capsicum annuum L.).</title>
        <authorList>
            <person name="Jeong J.-J."/>
            <person name="Park H."/>
            <person name="Mannaa M."/>
            <person name="Sang M.K."/>
            <person name="Choi I.-G."/>
            <person name="Kim K.D."/>
        </authorList>
    </citation>
    <scope>NUCLEOTIDE SEQUENCE [LARGE SCALE GENOMIC DNA]</scope>
    <source>
        <strain evidence="5">KJ1R5</strain>
    </source>
</reference>
<organism evidence="4 5">
    <name type="scientific">Chryseobacterium kwangjuense</name>
    <dbReference type="NCBI Taxonomy" id="267125"/>
    <lineage>
        <taxon>Bacteria</taxon>
        <taxon>Pseudomonadati</taxon>
        <taxon>Bacteroidota</taxon>
        <taxon>Flavobacteriia</taxon>
        <taxon>Flavobacteriales</taxon>
        <taxon>Weeksellaceae</taxon>
        <taxon>Chryseobacterium group</taxon>
        <taxon>Chryseobacterium</taxon>
    </lineage>
</organism>
<dbReference type="OrthoDB" id="1150526at2"/>
<dbReference type="InterPro" id="IPR011250">
    <property type="entry name" value="OMP/PagP_B-barrel"/>
</dbReference>
<accession>A0A135WEB7</accession>
<sequence length="467" mass="52029">MNDQWLNDLHRKMEDHEEDIPDGLWDDIKNELFSEEKQTGVAAGLMPETDAEESKTIISEKPGRSILYRISGVAAAIAMLFFTGKLLLDMNAEKDNPSQITKRSEVENNIKNNDHKTTESVQPSNVDIPGAANMGSGEKYSNSVNIFSEKIDIAEIMQNVFNKEIIDSKSAKLKKNEDPKLVTKEVPPSYSSFPPINESPVIKEGQNDEEIFNTTENKISEKYAANDTPKTSERKSKKWMLSMLTGNVSSNAAEQRFPGYASINGSPLAFSDFWSASTPDDPLTEVLLANQSKEVEARIRHKIPVTFGLSMYYSLGKRWGIGTGVNYTKLMSELHSGSNSNYVKGEQTIHYVGIPVQVNYNVIQKGRFTGYVTGGILAEKAVAGKLTTKYIVNDAVEETTEEKINIKPVQFSVNSAVGLQVKIIDKIGIYAEPGIGYHFKNESELNTIYKEKPLNFNMKFGIRVLLD</sequence>
<evidence type="ECO:0000259" key="3">
    <source>
        <dbReference type="Pfam" id="PF13568"/>
    </source>
</evidence>
<protein>
    <recommendedName>
        <fullName evidence="3">Outer membrane protein beta-barrel domain-containing protein</fullName>
    </recommendedName>
</protein>
<reference evidence="4 5" key="2">
    <citation type="journal article" date="2016" name="Genome Announc.">
        <title>Draft Genome Sequence of a Biocontrol Rhizobacterium, Chryseobacterium kwangjuense Strain KJ1R5, Isolated from Pepper (Capsicum annuum).</title>
        <authorList>
            <person name="Jeong J.J."/>
            <person name="Park H."/>
            <person name="Park B.H."/>
            <person name="Mannaa M."/>
            <person name="Sang M.K."/>
            <person name="Choi I.G."/>
            <person name="Kim K.D."/>
        </authorList>
    </citation>
    <scope>NUCLEOTIDE SEQUENCE [LARGE SCALE GENOMIC DNA]</scope>
    <source>
        <strain evidence="4 5">KJ1R5</strain>
    </source>
</reference>
<gene>
    <name evidence="4" type="ORF">AU378_12525</name>
</gene>
<evidence type="ECO:0000256" key="2">
    <source>
        <dbReference type="SAM" id="Phobius"/>
    </source>
</evidence>
<dbReference type="InterPro" id="IPR025665">
    <property type="entry name" value="Beta-barrel_OMP_2"/>
</dbReference>
<proteinExistence type="predicted"/>